<proteinExistence type="predicted"/>
<dbReference type="AlphaFoldDB" id="A0A4C1ZLJ9"/>
<accession>A0A4C1ZLJ9</accession>
<sequence>MSSLIKHITQRIFHTNLFLTVRREALCTARPWAVAHTAHGLRRLCVVEGQIRGSAVDLMLHPSPKPTPEGARADRDAAARDWTRSGRVDVDEGEN</sequence>
<evidence type="ECO:0000256" key="1">
    <source>
        <dbReference type="SAM" id="MobiDB-lite"/>
    </source>
</evidence>
<protein>
    <submittedName>
        <fullName evidence="2">Uncharacterized protein</fullName>
    </submittedName>
</protein>
<feature type="compositionally biased region" description="Basic and acidic residues" evidence="1">
    <location>
        <begin position="71"/>
        <end position="95"/>
    </location>
</feature>
<evidence type="ECO:0000313" key="2">
    <source>
        <dbReference type="EMBL" id="GBP88638.1"/>
    </source>
</evidence>
<gene>
    <name evidence="2" type="ORF">EVAR_103883_1</name>
</gene>
<dbReference type="Proteomes" id="UP000299102">
    <property type="component" value="Unassembled WGS sequence"/>
</dbReference>
<dbReference type="EMBL" id="BGZK01001947">
    <property type="protein sequence ID" value="GBP88638.1"/>
    <property type="molecule type" value="Genomic_DNA"/>
</dbReference>
<reference evidence="2 3" key="1">
    <citation type="journal article" date="2019" name="Commun. Biol.">
        <title>The bagworm genome reveals a unique fibroin gene that provides high tensile strength.</title>
        <authorList>
            <person name="Kono N."/>
            <person name="Nakamura H."/>
            <person name="Ohtoshi R."/>
            <person name="Tomita M."/>
            <person name="Numata K."/>
            <person name="Arakawa K."/>
        </authorList>
    </citation>
    <scope>NUCLEOTIDE SEQUENCE [LARGE SCALE GENOMIC DNA]</scope>
</reference>
<evidence type="ECO:0000313" key="3">
    <source>
        <dbReference type="Proteomes" id="UP000299102"/>
    </source>
</evidence>
<comment type="caution">
    <text evidence="2">The sequence shown here is derived from an EMBL/GenBank/DDBJ whole genome shotgun (WGS) entry which is preliminary data.</text>
</comment>
<feature type="region of interest" description="Disordered" evidence="1">
    <location>
        <begin position="58"/>
        <end position="95"/>
    </location>
</feature>
<organism evidence="2 3">
    <name type="scientific">Eumeta variegata</name>
    <name type="common">Bagworm moth</name>
    <name type="synonym">Eumeta japonica</name>
    <dbReference type="NCBI Taxonomy" id="151549"/>
    <lineage>
        <taxon>Eukaryota</taxon>
        <taxon>Metazoa</taxon>
        <taxon>Ecdysozoa</taxon>
        <taxon>Arthropoda</taxon>
        <taxon>Hexapoda</taxon>
        <taxon>Insecta</taxon>
        <taxon>Pterygota</taxon>
        <taxon>Neoptera</taxon>
        <taxon>Endopterygota</taxon>
        <taxon>Lepidoptera</taxon>
        <taxon>Glossata</taxon>
        <taxon>Ditrysia</taxon>
        <taxon>Tineoidea</taxon>
        <taxon>Psychidae</taxon>
        <taxon>Oiketicinae</taxon>
        <taxon>Eumeta</taxon>
    </lineage>
</organism>
<keyword evidence="3" id="KW-1185">Reference proteome</keyword>
<name>A0A4C1ZLJ9_EUMVA</name>